<dbReference type="Proteomes" id="UP000236311">
    <property type="component" value="Unassembled WGS sequence"/>
</dbReference>
<protein>
    <submittedName>
        <fullName evidence="1">Uncharacterized protein</fullName>
    </submittedName>
</protein>
<name>A0A2K4ZQ35_9FIRM</name>
<sequence length="100" mass="11414">MADIINFQAYVNANDKEKKRIKKILMLSTKKDYILGLLHNLNNSIEISLITKNFTELNQVISRENTIGNDLLDIIIAAIEQYGEDIQHEIVNLENANCVI</sequence>
<evidence type="ECO:0000313" key="1">
    <source>
        <dbReference type="EMBL" id="SOY32583.1"/>
    </source>
</evidence>
<dbReference type="EMBL" id="OFSM01000057">
    <property type="protein sequence ID" value="SOY32583.1"/>
    <property type="molecule type" value="Genomic_DNA"/>
</dbReference>
<gene>
    <name evidence="1" type="ORF">AMURIS_05348</name>
</gene>
<proteinExistence type="predicted"/>
<dbReference type="AlphaFoldDB" id="A0A2K4ZQ35"/>
<accession>A0A2K4ZQ35</accession>
<keyword evidence="2" id="KW-1185">Reference proteome</keyword>
<reference evidence="1 2" key="1">
    <citation type="submission" date="2018-01" db="EMBL/GenBank/DDBJ databases">
        <authorList>
            <person name="Gaut B.S."/>
            <person name="Morton B.R."/>
            <person name="Clegg M.T."/>
            <person name="Duvall M.R."/>
        </authorList>
    </citation>
    <scope>NUCLEOTIDE SEQUENCE [LARGE SCALE GENOMIC DNA]</scope>
    <source>
        <strain evidence="1">GP69</strain>
    </source>
</reference>
<dbReference type="RefSeq" id="WP_103242514.1">
    <property type="nucleotide sequence ID" value="NZ_JANJZD010000063.1"/>
</dbReference>
<evidence type="ECO:0000313" key="2">
    <source>
        <dbReference type="Proteomes" id="UP000236311"/>
    </source>
</evidence>
<organism evidence="1 2">
    <name type="scientific">Acetatifactor muris</name>
    <dbReference type="NCBI Taxonomy" id="879566"/>
    <lineage>
        <taxon>Bacteria</taxon>
        <taxon>Bacillati</taxon>
        <taxon>Bacillota</taxon>
        <taxon>Clostridia</taxon>
        <taxon>Lachnospirales</taxon>
        <taxon>Lachnospiraceae</taxon>
        <taxon>Acetatifactor</taxon>
    </lineage>
</organism>